<dbReference type="Pfam" id="PF25547">
    <property type="entry name" value="WXG100_2"/>
    <property type="match status" value="1"/>
</dbReference>
<evidence type="ECO:0000259" key="2">
    <source>
        <dbReference type="Pfam" id="PF15644"/>
    </source>
</evidence>
<feature type="compositionally biased region" description="Basic and acidic residues" evidence="1">
    <location>
        <begin position="1664"/>
        <end position="1683"/>
    </location>
</feature>
<evidence type="ECO:0008006" key="6">
    <source>
        <dbReference type="Google" id="ProtNLM"/>
    </source>
</evidence>
<feature type="region of interest" description="Disordered" evidence="1">
    <location>
        <begin position="3086"/>
        <end position="3119"/>
    </location>
</feature>
<dbReference type="Gene3D" id="3.90.210.10">
    <property type="entry name" value="Heat-Labile Enterotoxin, subunit A"/>
    <property type="match status" value="1"/>
</dbReference>
<name>A0A7X6R319_9NOCA</name>
<feature type="compositionally biased region" description="Low complexity" evidence="1">
    <location>
        <begin position="534"/>
        <end position="583"/>
    </location>
</feature>
<keyword evidence="5" id="KW-1185">Reference proteome</keyword>
<feature type="compositionally biased region" description="Polar residues" evidence="1">
    <location>
        <begin position="697"/>
        <end position="728"/>
    </location>
</feature>
<feature type="compositionally biased region" description="Basic and acidic residues" evidence="1">
    <location>
        <begin position="2384"/>
        <end position="2394"/>
    </location>
</feature>
<gene>
    <name evidence="4" type="ORF">HGB38_11410</name>
</gene>
<feature type="region of interest" description="Disordered" evidence="1">
    <location>
        <begin position="1461"/>
        <end position="1722"/>
    </location>
</feature>
<reference evidence="4 5" key="1">
    <citation type="submission" date="2020-04" db="EMBL/GenBank/DDBJ databases">
        <title>MicrobeNet Type strains.</title>
        <authorList>
            <person name="Nicholson A.C."/>
        </authorList>
    </citation>
    <scope>NUCLEOTIDE SEQUENCE [LARGE SCALE GENOMIC DNA]</scope>
    <source>
        <strain evidence="4 5">DSM 44956</strain>
    </source>
</reference>
<feature type="region of interest" description="Disordered" evidence="1">
    <location>
        <begin position="295"/>
        <end position="732"/>
    </location>
</feature>
<feature type="compositionally biased region" description="Basic and acidic residues" evidence="1">
    <location>
        <begin position="1588"/>
        <end position="1600"/>
    </location>
</feature>
<proteinExistence type="predicted"/>
<evidence type="ECO:0000256" key="1">
    <source>
        <dbReference type="SAM" id="MobiDB-lite"/>
    </source>
</evidence>
<feature type="region of interest" description="Disordered" evidence="1">
    <location>
        <begin position="885"/>
        <end position="1021"/>
    </location>
</feature>
<feature type="compositionally biased region" description="Basic and acidic residues" evidence="1">
    <location>
        <begin position="1524"/>
        <end position="1536"/>
    </location>
</feature>
<feature type="compositionally biased region" description="Basic and acidic residues" evidence="1">
    <location>
        <begin position="1347"/>
        <end position="1370"/>
    </location>
</feature>
<feature type="compositionally biased region" description="Polar residues" evidence="1">
    <location>
        <begin position="438"/>
        <end position="458"/>
    </location>
</feature>
<feature type="region of interest" description="Disordered" evidence="1">
    <location>
        <begin position="1347"/>
        <end position="1398"/>
    </location>
</feature>
<feature type="compositionally biased region" description="Polar residues" evidence="1">
    <location>
        <begin position="594"/>
        <end position="606"/>
    </location>
</feature>
<evidence type="ECO:0000313" key="5">
    <source>
        <dbReference type="Proteomes" id="UP000540698"/>
    </source>
</evidence>
<feature type="compositionally biased region" description="Polar residues" evidence="1">
    <location>
        <begin position="340"/>
        <end position="358"/>
    </location>
</feature>
<feature type="compositionally biased region" description="Polar residues" evidence="1">
    <location>
        <begin position="371"/>
        <end position="386"/>
    </location>
</feature>
<dbReference type="InterPro" id="IPR051484">
    <property type="entry name" value="Tensin_PTEN_phosphatase"/>
</dbReference>
<protein>
    <recommendedName>
        <fullName evidence="6">Tox-PL domain-containing protein</fullName>
    </recommendedName>
</protein>
<feature type="compositionally biased region" description="Polar residues" evidence="1">
    <location>
        <begin position="671"/>
        <end position="684"/>
    </location>
</feature>
<feature type="compositionally biased region" description="Basic and acidic residues" evidence="1">
    <location>
        <begin position="2245"/>
        <end position="2263"/>
    </location>
</feature>
<dbReference type="InterPro" id="IPR057746">
    <property type="entry name" value="CpnT-like_N"/>
</dbReference>
<comment type="caution">
    <text evidence="4">The sequence shown here is derived from an EMBL/GenBank/DDBJ whole genome shotgun (WGS) entry which is preliminary data.</text>
</comment>
<feature type="compositionally biased region" description="Low complexity" evidence="1">
    <location>
        <begin position="460"/>
        <end position="473"/>
    </location>
</feature>
<feature type="compositionally biased region" description="Basic and acidic residues" evidence="1">
    <location>
        <begin position="3088"/>
        <end position="3119"/>
    </location>
</feature>
<feature type="compositionally biased region" description="Basic and acidic residues" evidence="1">
    <location>
        <begin position="934"/>
        <end position="984"/>
    </location>
</feature>
<feature type="compositionally biased region" description="Basic and acidic residues" evidence="1">
    <location>
        <begin position="2153"/>
        <end position="2213"/>
    </location>
</feature>
<evidence type="ECO:0000313" key="4">
    <source>
        <dbReference type="EMBL" id="NKY26827.1"/>
    </source>
</evidence>
<feature type="compositionally biased region" description="Basic and acidic residues" evidence="1">
    <location>
        <begin position="906"/>
        <end position="925"/>
    </location>
</feature>
<feature type="domain" description="Tox-PL" evidence="2">
    <location>
        <begin position="1960"/>
        <end position="2094"/>
    </location>
</feature>
<dbReference type="Proteomes" id="UP000540698">
    <property type="component" value="Unassembled WGS sequence"/>
</dbReference>
<dbReference type="Pfam" id="PF15644">
    <property type="entry name" value="Gln_amidase"/>
    <property type="match status" value="1"/>
</dbReference>
<dbReference type="PANTHER" id="PTHR45734">
    <property type="entry name" value="TENSIN"/>
    <property type="match status" value="1"/>
</dbReference>
<dbReference type="RefSeq" id="WP_168434105.1">
    <property type="nucleotide sequence ID" value="NZ_JAAXOS010000005.1"/>
</dbReference>
<dbReference type="PANTHER" id="PTHR45734:SF10">
    <property type="entry name" value="BLISTERY, ISOFORM A"/>
    <property type="match status" value="1"/>
</dbReference>
<feature type="compositionally biased region" description="Pro residues" evidence="1">
    <location>
        <begin position="1623"/>
        <end position="1657"/>
    </location>
</feature>
<feature type="region of interest" description="Disordered" evidence="1">
    <location>
        <begin position="2302"/>
        <end position="2397"/>
    </location>
</feature>
<feature type="compositionally biased region" description="Low complexity" evidence="1">
    <location>
        <begin position="359"/>
        <end position="370"/>
    </location>
</feature>
<feature type="domain" description="Outer membrane channel protein CpnT-like N-terminal" evidence="3">
    <location>
        <begin position="5"/>
        <end position="152"/>
    </location>
</feature>
<feature type="compositionally biased region" description="Polar residues" evidence="1">
    <location>
        <begin position="2312"/>
        <end position="2323"/>
    </location>
</feature>
<dbReference type="GO" id="GO:0005925">
    <property type="term" value="C:focal adhesion"/>
    <property type="evidence" value="ECO:0007669"/>
    <property type="project" value="TreeGrafter"/>
</dbReference>
<feature type="compositionally biased region" description="Basic and acidic residues" evidence="1">
    <location>
        <begin position="1690"/>
        <end position="1722"/>
    </location>
</feature>
<feature type="region of interest" description="Disordered" evidence="1">
    <location>
        <begin position="2115"/>
        <end position="2288"/>
    </location>
</feature>
<dbReference type="EMBL" id="JAAXOS010000005">
    <property type="protein sequence ID" value="NKY26827.1"/>
    <property type="molecule type" value="Genomic_DNA"/>
</dbReference>
<sequence length="3119" mass="339689">MGIEIPEWLQWVAKWVVGAGDWPEGDETAMRRVADAWSGMSAALNELDDDAAHTMQQALAAIDGQTHDAIAAHWDTLAGKEGAWQALVKYIDKLADQIGDGAADIEQTKLVIIGSMVIFSIEVAPLLLTAWTGISAGGAVALRIATQVTIRMAIKQLIARLLTRAAAKAAARVALLGALNEALEEGGLELGTKIYQVAAGGRDDITTQDLKAAAIAAAAGAAGGAVGGGLGGSGLLSGVDDVAASRLGRATIAATTETATGIAGETAAAATAAALTDQPFNLTLESITSSAAQGVPHGLHAAGNDTNHDTTSSPPDITSPDLPTPSDNQPPTPIQPASADATTNGTDSESVTSNPAENTTPASTSSTQPQNETAPTSEVGNDNSGPTPAPVGNTDPVSNNPQPQTPATSAEGTSTPSHPDSASDSTTGAVNSDPGPPTLSSNQSTSLDVTAHNITDGQDPTGTATSPAPAASSHIPSEMDGHSTAPPNPAPAAYHVVADPSGPQPSPQTPATADSPPPVLDPAASAPSQRVDEATAPDTSTPSTTSPHAATPPSTPTPRSDAQANTPSETVTSSAVTTASPAALPHNTIAGTFAPTTDPGQRSTIPTPDPASSVGPAQSAPVATPRPDHTERPTTPPQSVSPPTATSGPGSTGAPPADFVHRASPPDRASSVDTAQPVPTTDRTAATGAPRRDDTSEAAQPNQRADPSTRRQSNPNDPGTTDPGSMSYSGGAVRPRDDFAAFEWAEDAYDHFCRDDRDIVDIARTLGQHPRTDGSHFTRDDVEQIKNHLFREEHAIVDYDGNLIQRRFDADPDIAEAWIRLRAGHPLPADIVLLEHELAESDYLRAHPESTYQDAHAHANLDHHWSNDIPPRTGERYDTLWGRHDGTADLLQPDQGQPERGGVPVRGDEGQPRSHTDHRQDEQHRPHGPTGGRDLPRGGRTDHDPGQTREAVAPERRDRLVTDDSGPREAQSHPDTARLRESDRGPQVSMSRVPADPPREAPDASGAVPQPPSSPHGPAELSYNDMRVIEDHAARRGLAVADIVRDVQDGKLRVEEYGVYETREQQPLHETPDRLDPEYLTEVVDHDLRDHVRRRYASVEPDAFEAGCPDSQLPDHLTRSMPSAALDDATAPGDPTRLVVNYHGDGLSPVWRDRSAGDAFLDARNALFRMDSRGPEIFDLGFSPRDPSNLNIGAHVGHTGPGQADGFVSLSRSPEHTIAREADIAGNDLNRLADEGRLTRLPDGTFRQTMYMHELYHAHGIDVDATFHDATAHSRYNTGSHQEAEILALGGVSGDTVYRVWPREIIVDANGNVVSVRVGEPVYNPRFAHLDNPRFTDTHDIPALDQGRQTREHAQQHEAHTGQFEEHSPTTEHAPPHTQIPRPEPPPHRSGFDPNVHRYVGHFNDGRVIPHDPFYYGRYNPLIGRYQPTPQETEAAHTYPLGASPYDIQVRDWLNAQGRQYADHRAPEAQLPPQQDQWRSMRAPESLPPTTNEPRRLAQENPRSHVETQRVSPQRPHNVYPQHTHPETPRVRESDRGPQSIRPEMVPPHNSPTNRPTDRRLPSTPPRVESAPPMRAHQDTSHIANSHRGTDRGWRADHSVPPHAPETRTPVAELSSMRAPESLLPPPIPSPPRHAAEPHPPIAPHQPGPSHPAPAPRSAPRSPQEPEHTTADRAPRQHPDPRIARSTGSEPRHQQQDSVPPHDPRSSAHPAEIPDQRRPIDPETQRALEARNARENYRHREPDRVVAVRPVRTPGIPAYEMRRYAEGPEHVAVVSVRIHLEAGAHLSPQDMRNLIENAHLATDRAFNNGHRLLNGDWLLVDVVFTDDPSTAYLSVNADNETGIPRSWHPRDSSETLTNHLREHLGLPADGRNQPTVRPEDLRQISNDIAAAHTQARFTGLPGTRTIDHRRLGRLENQAYQAMVEDSLRDGDRFIVGADPRTHPYGRLINDGGLRVRGRRNNCLDNALAALASFFGDPHVALPRWPDRLPDGGIDNRSGEHEGLERAADWLGSGLFSYADQGMSTAEQFDAVHDVITNLGPGSAALVVNEWHARDGNGELRYDSNGEPISEGTHATVIVYPPGATGPVWWDPQSGATSDHPPAWMVDDSSRLWFTPIPPNQGAGSAGAVSNQGPSGAVPGPNIQPRSGVPAVPVRERMGLPLDPDTRGDRGRTRPGCDEAGDRFRDRRGDRVSELVDSDGDGRLRRSEADRPATDGRPGVPADLAREHLPDTRRLAGDRVPAPSDVTDRATGAEHRTPTRDQQEHPVVQSDGQHVGERSVLGRDAQPDGWDLAAARDIRVLDDRDGPAAPKPTSAQATPPNTDTRVPPITARGAAPADPGRSRDLSREPDDPRNPPNPAPGLTAEDTRRYYPEFLENLRTIHPAPDNRPETRPVERSTNPNAAAIFAQNQRVIHPTPDNRPETRPVERSTNPNAAAIFAQNQRVIHPTPDNRPETPHVERSTELFSRDLGVRDEQGRMSIERLVDSVRDRAARDPKFELSYSERDLNALIEHGRRLGLDDRGIADLIHIGSRIAKPITPDLLAQNMENWANVVSDRGYPYRFDDAGRFNAFARDLDRILHDAGFGDHGVFVQGSALRSPQANDVDIAVVIDRDRFHEILVERYDGRIATKATDAAPPGALTLRGLTRSELQELAQKIHQNPKAYNNQAHTFANAVRKGVIRSTHDISKPLKAAGKEIQSKYPELNIEDISLIVPGSDFDSSPELPVVETTDKDRAQEFTRQLHAAREFEFQSDRIDGQRGKLLAELDPHMREVVQLSRDLAEMNRVQSAAESLGHIQARDALDRIREALERGAPLTDVSKNIALARDRLATVQQLELHSSLDALRELQLGEHTQVVGQILELDVLERNLATTTRLEITERQLVEVAAREVLEFRDQHPDLRTPSLQHDLHNAREYSQALARGRARELGEVTRHFEAIQRAIRQEQTIEARRIESLGLDPAHRRLVGQALDADRARTLGKAADTLGKEIVRHHHNEIVGPSRVLQLSQDQARRLDIQTYSLCLDLTPTNYDHARGVYVYEPPGRPPVHVLHDSMERRYAQAVRAIQGGLSPQLVEADFLRSIGHATAAEEAVRERPENSPRVRARALELERARQLRAERDR</sequence>
<accession>A0A7X6R319</accession>
<organism evidence="4 5">
    <name type="scientific">Nocardia gamkensis</name>
    <dbReference type="NCBI Taxonomy" id="352869"/>
    <lineage>
        <taxon>Bacteria</taxon>
        <taxon>Bacillati</taxon>
        <taxon>Actinomycetota</taxon>
        <taxon>Actinomycetes</taxon>
        <taxon>Mycobacteriales</taxon>
        <taxon>Nocardiaceae</taxon>
        <taxon>Nocardia</taxon>
    </lineage>
</organism>
<feature type="compositionally biased region" description="Basic and acidic residues" evidence="1">
    <location>
        <begin position="2223"/>
        <end position="2236"/>
    </location>
</feature>
<dbReference type="InterPro" id="IPR028908">
    <property type="entry name" value="Tox-PL_dom"/>
</dbReference>
<evidence type="ECO:0000259" key="3">
    <source>
        <dbReference type="Pfam" id="PF25547"/>
    </source>
</evidence>
<feature type="compositionally biased region" description="Basic and acidic residues" evidence="1">
    <location>
        <begin position="1493"/>
        <end position="1508"/>
    </location>
</feature>
<feature type="compositionally biased region" description="Polar residues" evidence="1">
    <location>
        <begin position="395"/>
        <end position="430"/>
    </location>
</feature>
<feature type="compositionally biased region" description="Basic and acidic residues" evidence="1">
    <location>
        <begin position="2339"/>
        <end position="2352"/>
    </location>
</feature>
<dbReference type="SUPFAM" id="SSF56399">
    <property type="entry name" value="ADP-ribosylation"/>
    <property type="match status" value="1"/>
</dbReference>